<organism evidence="2 3">
    <name type="scientific">Mytilus galloprovincialis</name>
    <name type="common">Mediterranean mussel</name>
    <dbReference type="NCBI Taxonomy" id="29158"/>
    <lineage>
        <taxon>Eukaryota</taxon>
        <taxon>Metazoa</taxon>
        <taxon>Spiralia</taxon>
        <taxon>Lophotrochozoa</taxon>
        <taxon>Mollusca</taxon>
        <taxon>Bivalvia</taxon>
        <taxon>Autobranchia</taxon>
        <taxon>Pteriomorphia</taxon>
        <taxon>Mytilida</taxon>
        <taxon>Mytiloidea</taxon>
        <taxon>Mytilidae</taxon>
        <taxon>Mytilinae</taxon>
        <taxon>Mytilus</taxon>
    </lineage>
</organism>
<dbReference type="PANTHER" id="PTHR33050">
    <property type="entry name" value="REVERSE TRANSCRIPTASE DOMAIN-CONTAINING PROTEIN"/>
    <property type="match status" value="1"/>
</dbReference>
<gene>
    <name evidence="2" type="ORF">MGAL_10B064205</name>
</gene>
<dbReference type="InterPro" id="IPR012337">
    <property type="entry name" value="RNaseH-like_sf"/>
</dbReference>
<dbReference type="Proteomes" id="UP000596742">
    <property type="component" value="Unassembled WGS sequence"/>
</dbReference>
<keyword evidence="3" id="KW-1185">Reference proteome</keyword>
<dbReference type="EMBL" id="UYJE01006927">
    <property type="protein sequence ID" value="VDI50290.1"/>
    <property type="molecule type" value="Genomic_DNA"/>
</dbReference>
<feature type="compositionally biased region" description="Basic and acidic residues" evidence="1">
    <location>
        <begin position="156"/>
        <end position="176"/>
    </location>
</feature>
<evidence type="ECO:0000313" key="3">
    <source>
        <dbReference type="Proteomes" id="UP000596742"/>
    </source>
</evidence>
<reference evidence="2" key="1">
    <citation type="submission" date="2018-11" db="EMBL/GenBank/DDBJ databases">
        <authorList>
            <person name="Alioto T."/>
            <person name="Alioto T."/>
        </authorList>
    </citation>
    <scope>NUCLEOTIDE SEQUENCE</scope>
</reference>
<dbReference type="CDD" id="cd09275">
    <property type="entry name" value="RNase_HI_RT_DIRS1"/>
    <property type="match status" value="1"/>
</dbReference>
<dbReference type="PANTHER" id="PTHR33050:SF7">
    <property type="entry name" value="RIBONUCLEASE H"/>
    <property type="match status" value="1"/>
</dbReference>
<comment type="caution">
    <text evidence="2">The sequence shown here is derived from an EMBL/GenBank/DDBJ whole genome shotgun (WGS) entry which is preliminary data.</text>
</comment>
<proteinExistence type="predicted"/>
<dbReference type="InterPro" id="IPR036397">
    <property type="entry name" value="RNaseH_sf"/>
</dbReference>
<accession>A0A8B6FL54</accession>
<dbReference type="Gene3D" id="3.30.420.10">
    <property type="entry name" value="Ribonuclease H-like superfamily/Ribonuclease H"/>
    <property type="match status" value="1"/>
</dbReference>
<name>A0A8B6FL54_MYTGA</name>
<dbReference type="OrthoDB" id="5985998at2759"/>
<dbReference type="InterPro" id="IPR052055">
    <property type="entry name" value="Hepadnavirus_pol/RT"/>
</dbReference>
<dbReference type="SUPFAM" id="SSF53098">
    <property type="entry name" value="Ribonuclease H-like"/>
    <property type="match status" value="1"/>
</dbReference>
<evidence type="ECO:0000313" key="2">
    <source>
        <dbReference type="EMBL" id="VDI50290.1"/>
    </source>
</evidence>
<dbReference type="AlphaFoldDB" id="A0A8B6FL54"/>
<dbReference type="GO" id="GO:0003676">
    <property type="term" value="F:nucleic acid binding"/>
    <property type="evidence" value="ECO:0007669"/>
    <property type="project" value="InterPro"/>
</dbReference>
<evidence type="ECO:0000256" key="1">
    <source>
        <dbReference type="SAM" id="MobiDB-lite"/>
    </source>
</evidence>
<feature type="region of interest" description="Disordered" evidence="1">
    <location>
        <begin position="147"/>
        <end position="195"/>
    </location>
</feature>
<evidence type="ECO:0008006" key="4">
    <source>
        <dbReference type="Google" id="ProtNLM"/>
    </source>
</evidence>
<protein>
    <recommendedName>
        <fullName evidence="4">RNase H type-1 domain-containing protein</fullName>
    </recommendedName>
</protein>
<sequence>MSESSPRLELNEDILLEGNNSIPPPNIHKAADKSSDLVDTVELFKTILDSKLGELKSELIQEQDCLKRKIKEDVTLKFKGEGNRIQYTFNEELLDTVNKLSKFIPNSYTQAYRLVLDITDKIKSRNKKIRIADSSPAGWGTVREYESNAVASDSEDERKIRQAETRAIRTSKEKSKSRQQPYPKNPPRQQPAESYGNPAYAQHYQRNQQQPFRGSFARREPCSIDMCHYFSGHPTATPQPNRSSKVGPELHSPVIVNDKYLDTINDQFSTCFLDNDHIESFLEQVQYFENCQSYDKFKGVKGRLACHVKYWENIGACPFVLDTIKNGYVIPFIDTPFKMYHRNNRSARQNTEFVTKSIEDLVQIGCVIKVPFQPYVVNPLSVATQKSARSLAQVVGRIISITPVIGNVARIMSKFCYMEIESRIGWDIPITGYKPVEVLSELKFWLENVTMINYRKLGHYSKSSVVIYSDASNIAAGAYTVELENKIFHKMWTCSETVQSSTWRELKAIELALFSFKNSFTGKTIKWFTDNQNCVKIVNSGSMKENLHIIAKSIFSFCIQKGISIDIQWIPRKENEKADYISKMVDFEDWGVTHIFFNFLNDMWGPYSIDRFASVENRKVMRFNSLFWQPDSEAVDAFSHVWTNENNWLVPPINLVIRSIKHIIACKARGTLVVPKWTSAAFWPLIFDKHLIYQDYVEDVIVFKNTDGIYKQGSNKNTIFGIEPFGSPVLAVLLDAS</sequence>